<evidence type="ECO:0000313" key="5">
    <source>
        <dbReference type="Proteomes" id="UP000799324"/>
    </source>
</evidence>
<feature type="compositionally biased region" description="Low complexity" evidence="1">
    <location>
        <begin position="76"/>
        <end position="118"/>
    </location>
</feature>
<evidence type="ECO:0000313" key="4">
    <source>
        <dbReference type="EMBL" id="KAF2661197.1"/>
    </source>
</evidence>
<dbReference type="PANTHER" id="PTHR42028:SF1">
    <property type="entry name" value="YALI0E30657P"/>
    <property type="match status" value="1"/>
</dbReference>
<feature type="domain" description="DUF7137" evidence="3">
    <location>
        <begin position="123"/>
        <end position="255"/>
    </location>
</feature>
<reference evidence="4" key="1">
    <citation type="journal article" date="2020" name="Stud. Mycol.">
        <title>101 Dothideomycetes genomes: a test case for predicting lifestyles and emergence of pathogens.</title>
        <authorList>
            <person name="Haridas S."/>
            <person name="Albert R."/>
            <person name="Binder M."/>
            <person name="Bloem J."/>
            <person name="Labutti K."/>
            <person name="Salamov A."/>
            <person name="Andreopoulos B."/>
            <person name="Baker S."/>
            <person name="Barry K."/>
            <person name="Bills G."/>
            <person name="Bluhm B."/>
            <person name="Cannon C."/>
            <person name="Castanera R."/>
            <person name="Culley D."/>
            <person name="Daum C."/>
            <person name="Ezra D."/>
            <person name="Gonzalez J."/>
            <person name="Henrissat B."/>
            <person name="Kuo A."/>
            <person name="Liang C."/>
            <person name="Lipzen A."/>
            <person name="Lutzoni F."/>
            <person name="Magnuson J."/>
            <person name="Mondo S."/>
            <person name="Nolan M."/>
            <person name="Ohm R."/>
            <person name="Pangilinan J."/>
            <person name="Park H.-J."/>
            <person name="Ramirez L."/>
            <person name="Alfaro M."/>
            <person name="Sun H."/>
            <person name="Tritt A."/>
            <person name="Yoshinaga Y."/>
            <person name="Zwiers L.-H."/>
            <person name="Turgeon B."/>
            <person name="Goodwin S."/>
            <person name="Spatafora J."/>
            <person name="Crous P."/>
            <person name="Grigoriev I."/>
        </authorList>
    </citation>
    <scope>NUCLEOTIDE SEQUENCE</scope>
    <source>
        <strain evidence="4">CBS 122681</strain>
    </source>
</reference>
<evidence type="ECO:0000256" key="1">
    <source>
        <dbReference type="SAM" id="MobiDB-lite"/>
    </source>
</evidence>
<evidence type="ECO:0000259" key="3">
    <source>
        <dbReference type="Pfam" id="PF23585"/>
    </source>
</evidence>
<protein>
    <recommendedName>
        <fullName evidence="3">DUF7137 domain-containing protein</fullName>
    </recommendedName>
</protein>
<feature type="signal peptide" evidence="2">
    <location>
        <begin position="1"/>
        <end position="18"/>
    </location>
</feature>
<dbReference type="OrthoDB" id="2435509at2759"/>
<sequence length="295" mass="30840">MRTSQLLAAVLAVSTVSASWDSFFDNVQGLGKVENVLYGRQAKSDSSNEPSATDAPKSSATGTADDSQTTVDANQSGASSGTGDASDSQKTTGSGTAKETGTKKASGTKTSGGSKSTAFDPRLPAGGLSMVTPAATAQAQFYKIGDWITFAWNYTSLSVTPSAIDILATCSANQATYTLAVNHSATDSTLLWDTGKYQSTATVPLLTETYTLLVYDADSSISAAPAAGYLGVYNQFTFGMYTRQPYVNWTDFTCANCNPNGSLSPYESLTLKMMLVTSGTTLASLLYFAYSFGVL</sequence>
<feature type="compositionally biased region" description="Polar residues" evidence="1">
    <location>
        <begin position="44"/>
        <end position="75"/>
    </location>
</feature>
<evidence type="ECO:0000256" key="2">
    <source>
        <dbReference type="SAM" id="SignalP"/>
    </source>
</evidence>
<name>A0A6A6TPT8_9PLEO</name>
<keyword evidence="5" id="KW-1185">Reference proteome</keyword>
<proteinExistence type="predicted"/>
<dbReference type="Proteomes" id="UP000799324">
    <property type="component" value="Unassembled WGS sequence"/>
</dbReference>
<gene>
    <name evidence="4" type="ORF">K491DRAFT_687677</name>
</gene>
<keyword evidence="2" id="KW-0732">Signal</keyword>
<dbReference type="PANTHER" id="PTHR42028">
    <property type="entry name" value="CHROMOSOME 1, WHOLE GENOME SHOTGUN SEQUENCE"/>
    <property type="match status" value="1"/>
</dbReference>
<dbReference type="InterPro" id="IPR055561">
    <property type="entry name" value="DUF7137"/>
</dbReference>
<feature type="region of interest" description="Disordered" evidence="1">
    <location>
        <begin position="41"/>
        <end position="120"/>
    </location>
</feature>
<dbReference type="AlphaFoldDB" id="A0A6A6TPT8"/>
<organism evidence="4 5">
    <name type="scientific">Lophiostoma macrostomum CBS 122681</name>
    <dbReference type="NCBI Taxonomy" id="1314788"/>
    <lineage>
        <taxon>Eukaryota</taxon>
        <taxon>Fungi</taxon>
        <taxon>Dikarya</taxon>
        <taxon>Ascomycota</taxon>
        <taxon>Pezizomycotina</taxon>
        <taxon>Dothideomycetes</taxon>
        <taxon>Pleosporomycetidae</taxon>
        <taxon>Pleosporales</taxon>
        <taxon>Lophiostomataceae</taxon>
        <taxon>Lophiostoma</taxon>
    </lineage>
</organism>
<dbReference type="EMBL" id="MU004295">
    <property type="protein sequence ID" value="KAF2661197.1"/>
    <property type="molecule type" value="Genomic_DNA"/>
</dbReference>
<feature type="chain" id="PRO_5025553799" description="DUF7137 domain-containing protein" evidence="2">
    <location>
        <begin position="19"/>
        <end position="295"/>
    </location>
</feature>
<dbReference type="Pfam" id="PF23585">
    <property type="entry name" value="DUF7137"/>
    <property type="match status" value="1"/>
</dbReference>
<accession>A0A6A6TPT8</accession>